<reference evidence="2 3" key="1">
    <citation type="submission" date="2017-02" db="EMBL/GenBank/DDBJ databases">
        <authorList>
            <person name="Peterson S.W."/>
        </authorList>
    </citation>
    <scope>NUCLEOTIDE SEQUENCE [LARGE SCALE GENOMIC DNA]</scope>
    <source>
        <strain evidence="2 3">DSM 18034</strain>
    </source>
</reference>
<dbReference type="InterPro" id="IPR051532">
    <property type="entry name" value="Ester_Hydrolysis_Enzymes"/>
</dbReference>
<gene>
    <name evidence="2" type="ORF">SAMN02745702_02675</name>
</gene>
<dbReference type="Gene3D" id="3.40.50.1110">
    <property type="entry name" value="SGNH hydrolase"/>
    <property type="match status" value="1"/>
</dbReference>
<sequence>MIFCFLGDSIVNGLRDEECKGWAGRLCSELCAAGKNVTCYNLGVRREKSLEVSQRWQAESAARELSFEETRYVFSYGTGDMAVREGKQGASIEEVEANTKKILESCQKSKTLFVGPPPVANPEHTARNSELSDRLQALCDEYSVPFCNMFEHIEDLTAYVQNVVASDGIHPSGAGYEMIAQAVASWKPWQDFVQD</sequence>
<dbReference type="Proteomes" id="UP000189733">
    <property type="component" value="Unassembled WGS sequence"/>
</dbReference>
<name>A0A1T4WUX5_9BACT</name>
<dbReference type="Pfam" id="PF13472">
    <property type="entry name" value="Lipase_GDSL_2"/>
    <property type="match status" value="1"/>
</dbReference>
<dbReference type="PANTHER" id="PTHR30383:SF5">
    <property type="entry name" value="SGNH HYDROLASE-TYPE ESTERASE DOMAIN-CONTAINING PROTEIN"/>
    <property type="match status" value="1"/>
</dbReference>
<dbReference type="RefSeq" id="WP_078685938.1">
    <property type="nucleotide sequence ID" value="NZ_FUYA01000010.1"/>
</dbReference>
<dbReference type="STRING" id="1121442.SAMN02745702_02675"/>
<dbReference type="GO" id="GO:0004622">
    <property type="term" value="F:phosphatidylcholine lysophospholipase activity"/>
    <property type="evidence" value="ECO:0007669"/>
    <property type="project" value="TreeGrafter"/>
</dbReference>
<dbReference type="OrthoDB" id="5196031at2"/>
<dbReference type="AlphaFoldDB" id="A0A1T4WUX5"/>
<dbReference type="SUPFAM" id="SSF52266">
    <property type="entry name" value="SGNH hydrolase"/>
    <property type="match status" value="1"/>
</dbReference>
<evidence type="ECO:0000313" key="3">
    <source>
        <dbReference type="Proteomes" id="UP000189733"/>
    </source>
</evidence>
<feature type="domain" description="SGNH hydrolase-type esterase" evidence="1">
    <location>
        <begin position="5"/>
        <end position="177"/>
    </location>
</feature>
<proteinExistence type="predicted"/>
<keyword evidence="3" id="KW-1185">Reference proteome</keyword>
<accession>A0A1T4WUX5</accession>
<dbReference type="EMBL" id="FUYA01000010">
    <property type="protein sequence ID" value="SKA80668.1"/>
    <property type="molecule type" value="Genomic_DNA"/>
</dbReference>
<organism evidence="2 3">
    <name type="scientific">Desulfobaculum bizertense DSM 18034</name>
    <dbReference type="NCBI Taxonomy" id="1121442"/>
    <lineage>
        <taxon>Bacteria</taxon>
        <taxon>Pseudomonadati</taxon>
        <taxon>Thermodesulfobacteriota</taxon>
        <taxon>Desulfovibrionia</taxon>
        <taxon>Desulfovibrionales</taxon>
        <taxon>Desulfovibrionaceae</taxon>
        <taxon>Desulfobaculum</taxon>
    </lineage>
</organism>
<evidence type="ECO:0000313" key="2">
    <source>
        <dbReference type="EMBL" id="SKA80668.1"/>
    </source>
</evidence>
<dbReference type="PANTHER" id="PTHR30383">
    <property type="entry name" value="THIOESTERASE 1/PROTEASE 1/LYSOPHOSPHOLIPASE L1"/>
    <property type="match status" value="1"/>
</dbReference>
<protein>
    <submittedName>
        <fullName evidence="2">Lysophospholipase L1</fullName>
    </submittedName>
</protein>
<dbReference type="InterPro" id="IPR013830">
    <property type="entry name" value="SGNH_hydro"/>
</dbReference>
<evidence type="ECO:0000259" key="1">
    <source>
        <dbReference type="Pfam" id="PF13472"/>
    </source>
</evidence>
<dbReference type="InterPro" id="IPR036514">
    <property type="entry name" value="SGNH_hydro_sf"/>
</dbReference>